<dbReference type="GO" id="GO:0043200">
    <property type="term" value="P:response to amino acid"/>
    <property type="evidence" value="ECO:0007669"/>
    <property type="project" value="TreeGrafter"/>
</dbReference>
<dbReference type="RefSeq" id="WP_149510939.1">
    <property type="nucleotide sequence ID" value="NZ_VDFC01000028.1"/>
</dbReference>
<evidence type="ECO:0000256" key="2">
    <source>
        <dbReference type="ARBA" id="ARBA00023125"/>
    </source>
</evidence>
<comment type="caution">
    <text evidence="5">The sequence shown here is derived from an EMBL/GenBank/DDBJ whole genome shotgun (WGS) entry which is preliminary data.</text>
</comment>
<dbReference type="SMART" id="SM00344">
    <property type="entry name" value="HTH_ASNC"/>
    <property type="match status" value="2"/>
</dbReference>
<protein>
    <submittedName>
        <fullName evidence="5">Lrp/AsnC family transcriptional regulator</fullName>
    </submittedName>
</protein>
<evidence type="ECO:0000313" key="5">
    <source>
        <dbReference type="EMBL" id="KAA0940439.1"/>
    </source>
</evidence>
<dbReference type="EMBL" id="VDFC01000028">
    <property type="protein sequence ID" value="KAA0940439.1"/>
    <property type="molecule type" value="Genomic_DNA"/>
</dbReference>
<keyword evidence="6" id="KW-1185">Reference proteome</keyword>
<dbReference type="InterPro" id="IPR000485">
    <property type="entry name" value="AsnC-type_HTH_dom"/>
</dbReference>
<keyword evidence="3" id="KW-0804">Transcription</keyword>
<dbReference type="AlphaFoldDB" id="A0A5B0BHK1"/>
<evidence type="ECO:0000256" key="3">
    <source>
        <dbReference type="ARBA" id="ARBA00023163"/>
    </source>
</evidence>
<accession>A0A5B0BHK1</accession>
<dbReference type="SUPFAM" id="SSF46785">
    <property type="entry name" value="Winged helix' DNA-binding domain"/>
    <property type="match status" value="2"/>
</dbReference>
<dbReference type="PROSITE" id="PS50956">
    <property type="entry name" value="HTH_ASNC_2"/>
    <property type="match status" value="1"/>
</dbReference>
<dbReference type="InterPro" id="IPR011008">
    <property type="entry name" value="Dimeric_a/b-barrel"/>
</dbReference>
<dbReference type="Pfam" id="PF13404">
    <property type="entry name" value="HTH_AsnC-type"/>
    <property type="match status" value="1"/>
</dbReference>
<dbReference type="InterPro" id="IPR019887">
    <property type="entry name" value="Tscrpt_reg_AsnC/Lrp_C"/>
</dbReference>
<dbReference type="Pfam" id="PF01037">
    <property type="entry name" value="AsnC_trans_reg"/>
    <property type="match status" value="1"/>
</dbReference>
<dbReference type="GO" id="GO:0005829">
    <property type="term" value="C:cytosol"/>
    <property type="evidence" value="ECO:0007669"/>
    <property type="project" value="TreeGrafter"/>
</dbReference>
<dbReference type="GO" id="GO:0043565">
    <property type="term" value="F:sequence-specific DNA binding"/>
    <property type="evidence" value="ECO:0007669"/>
    <property type="project" value="InterPro"/>
</dbReference>
<dbReference type="InterPro" id="IPR036390">
    <property type="entry name" value="WH_DNA-bd_sf"/>
</dbReference>
<feature type="domain" description="HTH asnC-type" evidence="4">
    <location>
        <begin position="187"/>
        <end position="247"/>
    </location>
</feature>
<dbReference type="SUPFAM" id="SSF54909">
    <property type="entry name" value="Dimeric alpha+beta barrel"/>
    <property type="match status" value="1"/>
</dbReference>
<evidence type="ECO:0000256" key="1">
    <source>
        <dbReference type="ARBA" id="ARBA00023015"/>
    </source>
</evidence>
<dbReference type="Pfam" id="PF13412">
    <property type="entry name" value="HTH_24"/>
    <property type="match status" value="1"/>
</dbReference>
<dbReference type="PANTHER" id="PTHR30154:SF34">
    <property type="entry name" value="TRANSCRIPTIONAL REGULATOR AZLB"/>
    <property type="match status" value="1"/>
</dbReference>
<keyword evidence="2" id="KW-0238">DNA-binding</keyword>
<keyword evidence="1" id="KW-0805">Transcription regulation</keyword>
<sequence length="336" mass="36573">MDHRAPAATVDELDRRVIAALQLNGRAPWSAVARWVGASETTAQRRYRSLRERGLLRVVGTLELDRTREGSSMLVRVQARPGRGLDVADRLTASADVRFVAVVTGAADIVVDFVARDNEEMMRILFTDLPAADLITSTEAVPVIRAFTSASRWDTGLLPAEAAADLRPAPPDPSGDRAEWDGTPRALTALEQAVVAALKEDGRTPVSTLARGLGHTESSVARAMERLIARGVLQFRTLVEPALLGYDAEFMLWLSIEPDRLDAAGRQLAGHPGTKFLGAATGRFNLVGHMVLPRRTDLFRYSSEVIGALPGLIASDVTLHLVTMKYSWHRMVRPAA</sequence>
<dbReference type="OrthoDB" id="4050641at2"/>
<dbReference type="InterPro" id="IPR019888">
    <property type="entry name" value="Tscrpt_reg_AsnC-like"/>
</dbReference>
<evidence type="ECO:0000313" key="6">
    <source>
        <dbReference type="Proteomes" id="UP000324965"/>
    </source>
</evidence>
<reference evidence="5 6" key="1">
    <citation type="submission" date="2019-05" db="EMBL/GenBank/DDBJ databases">
        <authorList>
            <person name="Hariharan J."/>
            <person name="Choudoir M.J."/>
            <person name="Diebold P."/>
            <person name="Panke-Buisse K."/>
            <person name="Buckley D.H."/>
        </authorList>
    </citation>
    <scope>NUCLEOTIDE SEQUENCE [LARGE SCALE GENOMIC DNA]</scope>
    <source>
        <strain evidence="5 6">SUN51</strain>
    </source>
</reference>
<dbReference type="InterPro" id="IPR036388">
    <property type="entry name" value="WH-like_DNA-bd_sf"/>
</dbReference>
<proteinExistence type="predicted"/>
<name>A0A5B0BHK1_9ACTN</name>
<organism evidence="5 6">
    <name type="scientific">Streptomyces apricus</name>
    <dbReference type="NCBI Taxonomy" id="1828112"/>
    <lineage>
        <taxon>Bacteria</taxon>
        <taxon>Bacillati</taxon>
        <taxon>Actinomycetota</taxon>
        <taxon>Actinomycetes</taxon>
        <taxon>Kitasatosporales</taxon>
        <taxon>Streptomycetaceae</taxon>
        <taxon>Streptomyces</taxon>
    </lineage>
</organism>
<dbReference type="Gene3D" id="1.10.10.10">
    <property type="entry name" value="Winged helix-like DNA-binding domain superfamily/Winged helix DNA-binding domain"/>
    <property type="match status" value="2"/>
</dbReference>
<gene>
    <name evidence="5" type="ORF">FGF04_10165</name>
</gene>
<dbReference type="Proteomes" id="UP000324965">
    <property type="component" value="Unassembled WGS sequence"/>
</dbReference>
<dbReference type="Gene3D" id="3.30.70.920">
    <property type="match status" value="2"/>
</dbReference>
<dbReference type="PRINTS" id="PR00033">
    <property type="entry name" value="HTHASNC"/>
</dbReference>
<dbReference type="PANTHER" id="PTHR30154">
    <property type="entry name" value="LEUCINE-RESPONSIVE REGULATORY PROTEIN"/>
    <property type="match status" value="1"/>
</dbReference>
<evidence type="ECO:0000259" key="4">
    <source>
        <dbReference type="PROSITE" id="PS50956"/>
    </source>
</evidence>